<dbReference type="InterPro" id="IPR002178">
    <property type="entry name" value="PTS_EIIA_type-2_dom"/>
</dbReference>
<dbReference type="EMBL" id="PDZR01000007">
    <property type="protein sequence ID" value="PNG26374.1"/>
    <property type="molecule type" value="Genomic_DNA"/>
</dbReference>
<dbReference type="CDD" id="cd00211">
    <property type="entry name" value="PTS_IIA_fru"/>
    <property type="match status" value="1"/>
</dbReference>
<name>A0A2J7THX8_METSI</name>
<keyword evidence="2" id="KW-0762">Sugar transport</keyword>
<dbReference type="PROSITE" id="PS00372">
    <property type="entry name" value="PTS_EIIA_TYPE_2_HIS"/>
    <property type="match status" value="1"/>
</dbReference>
<dbReference type="PANTHER" id="PTHR47738:SF1">
    <property type="entry name" value="NITROGEN REGULATORY PROTEIN"/>
    <property type="match status" value="1"/>
</dbReference>
<comment type="caution">
    <text evidence="2">The sequence shown here is derived from an EMBL/GenBank/DDBJ whole genome shotgun (WGS) entry which is preliminary data.</text>
</comment>
<dbReference type="Pfam" id="PF00359">
    <property type="entry name" value="PTS_EIIA_2"/>
    <property type="match status" value="1"/>
</dbReference>
<dbReference type="PANTHER" id="PTHR47738">
    <property type="entry name" value="PTS SYSTEM FRUCTOSE-LIKE EIIA COMPONENT-RELATED"/>
    <property type="match status" value="1"/>
</dbReference>
<evidence type="ECO:0000313" key="2">
    <source>
        <dbReference type="EMBL" id="PNG26374.1"/>
    </source>
</evidence>
<dbReference type="OrthoDB" id="95460at2"/>
<dbReference type="PROSITE" id="PS51094">
    <property type="entry name" value="PTS_EIIA_TYPE_2"/>
    <property type="match status" value="1"/>
</dbReference>
<accession>A0A2J7THX8</accession>
<gene>
    <name evidence="2" type="ORF">CR492_08165</name>
</gene>
<evidence type="ECO:0000313" key="3">
    <source>
        <dbReference type="Proteomes" id="UP000236286"/>
    </source>
</evidence>
<feature type="domain" description="PTS EIIA type-2" evidence="1">
    <location>
        <begin position="10"/>
        <end position="153"/>
    </location>
</feature>
<dbReference type="Proteomes" id="UP000236286">
    <property type="component" value="Unassembled WGS sequence"/>
</dbReference>
<protein>
    <submittedName>
        <fullName evidence="2">PTS sugar transporter subunit IIA</fullName>
    </submittedName>
</protein>
<proteinExistence type="predicted"/>
<evidence type="ECO:0000259" key="1">
    <source>
        <dbReference type="PROSITE" id="PS51094"/>
    </source>
</evidence>
<sequence>MDGSIMNPEQIIGPDRVLLIEKTADKHALLAALARRLAERAGCDEPALLAAVLKREALGSTGIGDGVAIPHARLANVENPVGVLAILGRPVDFQAIDDKPVDVVVLLALPEGGAGTALEALSCLSRRLRQPKLRDDLRRAANSGAAYDILCVNQKS</sequence>
<organism evidence="2 3">
    <name type="scientific">Methylocella silvestris</name>
    <dbReference type="NCBI Taxonomy" id="199596"/>
    <lineage>
        <taxon>Bacteria</taxon>
        <taxon>Pseudomonadati</taxon>
        <taxon>Pseudomonadota</taxon>
        <taxon>Alphaproteobacteria</taxon>
        <taxon>Hyphomicrobiales</taxon>
        <taxon>Beijerinckiaceae</taxon>
        <taxon>Methylocella</taxon>
    </lineage>
</organism>
<reference evidence="2 3" key="1">
    <citation type="submission" date="2017-10" db="EMBL/GenBank/DDBJ databases">
        <title>Genome announcement of Methylocella silvestris TVC from permafrost.</title>
        <authorList>
            <person name="Wang J."/>
            <person name="Geng K."/>
            <person name="Ul-Haque F."/>
            <person name="Crombie A.T."/>
            <person name="Street L.E."/>
            <person name="Wookey P.A."/>
            <person name="Murrell J.C."/>
            <person name="Pratscher J."/>
        </authorList>
    </citation>
    <scope>NUCLEOTIDE SEQUENCE [LARGE SCALE GENOMIC DNA]</scope>
    <source>
        <strain evidence="2 3">TVC</strain>
    </source>
</reference>
<dbReference type="SUPFAM" id="SSF55804">
    <property type="entry name" value="Phoshotransferase/anion transport protein"/>
    <property type="match status" value="1"/>
</dbReference>
<dbReference type="AlphaFoldDB" id="A0A2J7THX8"/>
<dbReference type="InterPro" id="IPR016152">
    <property type="entry name" value="PTrfase/Anion_transptr"/>
</dbReference>
<keyword evidence="2" id="KW-0813">Transport</keyword>
<dbReference type="Gene3D" id="3.40.930.10">
    <property type="entry name" value="Mannitol-specific EII, Chain A"/>
    <property type="match status" value="1"/>
</dbReference>
<dbReference type="InterPro" id="IPR051541">
    <property type="entry name" value="PTS_SugarTrans_NitroReg"/>
</dbReference>
<dbReference type="GO" id="GO:0030295">
    <property type="term" value="F:protein kinase activator activity"/>
    <property type="evidence" value="ECO:0007669"/>
    <property type="project" value="TreeGrafter"/>
</dbReference>